<feature type="transmembrane region" description="Helical" evidence="4">
    <location>
        <begin position="12"/>
        <end position="31"/>
    </location>
</feature>
<feature type="transmembrane region" description="Helical" evidence="4">
    <location>
        <begin position="51"/>
        <end position="73"/>
    </location>
</feature>
<feature type="transmembrane region" description="Helical" evidence="4">
    <location>
        <begin position="314"/>
        <end position="336"/>
    </location>
</feature>
<keyword evidence="2 4" id="KW-1133">Transmembrane helix</keyword>
<reference evidence="6 7" key="1">
    <citation type="submission" date="2020-08" db="EMBL/GenBank/DDBJ databases">
        <title>Genomic Encyclopedia of Type Strains, Phase IV (KMG-IV): sequencing the most valuable type-strain genomes for metagenomic binning, comparative biology and taxonomic classification.</title>
        <authorList>
            <person name="Goeker M."/>
        </authorList>
    </citation>
    <scope>NUCLEOTIDE SEQUENCE [LARGE SCALE GENOMIC DNA]</scope>
    <source>
        <strain evidence="6 7">DSM 100044</strain>
    </source>
</reference>
<organism evidence="6 7">
    <name type="scientific">Sphingomonas aerophila</name>
    <dbReference type="NCBI Taxonomy" id="1344948"/>
    <lineage>
        <taxon>Bacteria</taxon>
        <taxon>Pseudomonadati</taxon>
        <taxon>Pseudomonadota</taxon>
        <taxon>Alphaproteobacteria</taxon>
        <taxon>Sphingomonadales</taxon>
        <taxon>Sphingomonadaceae</taxon>
        <taxon>Sphingomonas</taxon>
    </lineage>
</organism>
<dbReference type="InterPro" id="IPR020846">
    <property type="entry name" value="MFS_dom"/>
</dbReference>
<evidence type="ECO:0000256" key="3">
    <source>
        <dbReference type="ARBA" id="ARBA00023136"/>
    </source>
</evidence>
<evidence type="ECO:0000256" key="2">
    <source>
        <dbReference type="ARBA" id="ARBA00022989"/>
    </source>
</evidence>
<feature type="transmembrane region" description="Helical" evidence="4">
    <location>
        <begin position="375"/>
        <end position="394"/>
    </location>
</feature>
<evidence type="ECO:0000313" key="7">
    <source>
        <dbReference type="Proteomes" id="UP000546200"/>
    </source>
</evidence>
<dbReference type="SUPFAM" id="SSF103473">
    <property type="entry name" value="MFS general substrate transporter"/>
    <property type="match status" value="1"/>
</dbReference>
<feature type="transmembrane region" description="Helical" evidence="4">
    <location>
        <begin position="175"/>
        <end position="194"/>
    </location>
</feature>
<gene>
    <name evidence="6" type="ORF">FHS94_001230</name>
</gene>
<name>A0A7W9BBX7_9SPHN</name>
<keyword evidence="7" id="KW-1185">Reference proteome</keyword>
<protein>
    <submittedName>
        <fullName evidence="6">MFS family permease</fullName>
    </submittedName>
</protein>
<dbReference type="InterPro" id="IPR011701">
    <property type="entry name" value="MFS"/>
</dbReference>
<evidence type="ECO:0000259" key="5">
    <source>
        <dbReference type="PROSITE" id="PS50850"/>
    </source>
</evidence>
<dbReference type="Gene3D" id="1.20.1250.20">
    <property type="entry name" value="MFS general substrate transporter like domains"/>
    <property type="match status" value="2"/>
</dbReference>
<dbReference type="GO" id="GO:0022857">
    <property type="term" value="F:transmembrane transporter activity"/>
    <property type="evidence" value="ECO:0007669"/>
    <property type="project" value="InterPro"/>
</dbReference>
<feature type="domain" description="Major facilitator superfamily (MFS) profile" evidence="5">
    <location>
        <begin position="8"/>
        <end position="399"/>
    </location>
</feature>
<feature type="transmembrane region" description="Helical" evidence="4">
    <location>
        <begin position="85"/>
        <end position="105"/>
    </location>
</feature>
<feature type="transmembrane region" description="Helical" evidence="4">
    <location>
        <begin position="348"/>
        <end position="369"/>
    </location>
</feature>
<dbReference type="Pfam" id="PF07690">
    <property type="entry name" value="MFS_1"/>
    <property type="match status" value="2"/>
</dbReference>
<dbReference type="RefSeq" id="WP_184055658.1">
    <property type="nucleotide sequence ID" value="NZ_JACIJK010000003.1"/>
</dbReference>
<feature type="transmembrane region" description="Helical" evidence="4">
    <location>
        <begin position="257"/>
        <end position="274"/>
    </location>
</feature>
<dbReference type="PANTHER" id="PTHR23528:SF1">
    <property type="entry name" value="MAJOR FACILITATOR SUPERFAMILY (MFS) PROFILE DOMAIN-CONTAINING PROTEIN"/>
    <property type="match status" value="1"/>
</dbReference>
<sequence length="401" mass="41404">MPAAVLPRRSTATLILFALAYAGGVIGYLPLLTLLLPVKVEALAGDARLDVLTAIVISGAIVASASNILWGWLSDRSVARGQGRRGWLIGGVAGTALAYAGIAAAATPAQVIAAVILFQVAVNAALAPLIAMMADEVPDAQKGTLGGLLAFANPVAAGLSAGLVATPALGETGRLLLVPLAMIACVVPLLALLPPSTPIDAEDERPLPGRTRDMAVAWAARLLVQVAGNVLFLYLLYYFESIAADLPRTELQTRTGHLLTLSYLLPLPVALIAGRLSDRSGRRRPVLLAAAAAAALGLCGMAAAASWIEGALAFTTYAVGSAVFLALHSAYAMQLLPSVRHRGRDLGLLNLTNTLPALAGPLLTWWLASPRDFEKLMLLLAALTLAGGLTLLAARPASRPA</sequence>
<comment type="caution">
    <text evidence="6">The sequence shown here is derived from an EMBL/GenBank/DDBJ whole genome shotgun (WGS) entry which is preliminary data.</text>
</comment>
<feature type="transmembrane region" description="Helical" evidence="4">
    <location>
        <begin position="215"/>
        <end position="237"/>
    </location>
</feature>
<dbReference type="PROSITE" id="PS50850">
    <property type="entry name" value="MFS"/>
    <property type="match status" value="1"/>
</dbReference>
<keyword evidence="3 4" id="KW-0472">Membrane</keyword>
<dbReference type="InterPro" id="IPR036259">
    <property type="entry name" value="MFS_trans_sf"/>
</dbReference>
<feature type="transmembrane region" description="Helical" evidence="4">
    <location>
        <begin position="111"/>
        <end position="133"/>
    </location>
</feature>
<dbReference type="Proteomes" id="UP000546200">
    <property type="component" value="Unassembled WGS sequence"/>
</dbReference>
<evidence type="ECO:0000256" key="4">
    <source>
        <dbReference type="SAM" id="Phobius"/>
    </source>
</evidence>
<accession>A0A7W9BBX7</accession>
<dbReference type="EMBL" id="JACIJK010000003">
    <property type="protein sequence ID" value="MBB5714399.1"/>
    <property type="molecule type" value="Genomic_DNA"/>
</dbReference>
<evidence type="ECO:0000313" key="6">
    <source>
        <dbReference type="EMBL" id="MBB5714399.1"/>
    </source>
</evidence>
<feature type="transmembrane region" description="Helical" evidence="4">
    <location>
        <begin position="145"/>
        <end position="169"/>
    </location>
</feature>
<evidence type="ECO:0000256" key="1">
    <source>
        <dbReference type="ARBA" id="ARBA00022692"/>
    </source>
</evidence>
<feature type="transmembrane region" description="Helical" evidence="4">
    <location>
        <begin position="286"/>
        <end position="308"/>
    </location>
</feature>
<keyword evidence="1 4" id="KW-0812">Transmembrane</keyword>
<dbReference type="AlphaFoldDB" id="A0A7W9BBX7"/>
<proteinExistence type="predicted"/>
<dbReference type="PANTHER" id="PTHR23528">
    <property type="match status" value="1"/>
</dbReference>
<dbReference type="CDD" id="cd06174">
    <property type="entry name" value="MFS"/>
    <property type="match status" value="1"/>
</dbReference>